<organism evidence="4 5">
    <name type="scientific">Elysia chlorotica</name>
    <name type="common">Eastern emerald elysia</name>
    <name type="synonym">Sea slug</name>
    <dbReference type="NCBI Taxonomy" id="188477"/>
    <lineage>
        <taxon>Eukaryota</taxon>
        <taxon>Metazoa</taxon>
        <taxon>Spiralia</taxon>
        <taxon>Lophotrochozoa</taxon>
        <taxon>Mollusca</taxon>
        <taxon>Gastropoda</taxon>
        <taxon>Heterobranchia</taxon>
        <taxon>Euthyneura</taxon>
        <taxon>Panpulmonata</taxon>
        <taxon>Sacoglossa</taxon>
        <taxon>Placobranchoidea</taxon>
        <taxon>Plakobranchidae</taxon>
        <taxon>Elysia</taxon>
    </lineage>
</organism>
<dbReference type="Gene3D" id="2.40.50.120">
    <property type="match status" value="1"/>
</dbReference>
<evidence type="ECO:0000313" key="5">
    <source>
        <dbReference type="Proteomes" id="UP000271974"/>
    </source>
</evidence>
<dbReference type="Proteomes" id="UP000271974">
    <property type="component" value="Unassembled WGS sequence"/>
</dbReference>
<dbReference type="SUPFAM" id="SSF50242">
    <property type="entry name" value="TIMP-like"/>
    <property type="match status" value="1"/>
</dbReference>
<evidence type="ECO:0000256" key="2">
    <source>
        <dbReference type="ARBA" id="ARBA00022525"/>
    </source>
</evidence>
<gene>
    <name evidence="4" type="ORF">EGW08_012618</name>
</gene>
<evidence type="ECO:0008006" key="6">
    <source>
        <dbReference type="Google" id="ProtNLM"/>
    </source>
</evidence>
<dbReference type="GO" id="GO:0008191">
    <property type="term" value="F:metalloendopeptidase inhibitor activity"/>
    <property type="evidence" value="ECO:0007669"/>
    <property type="project" value="InterPro"/>
</dbReference>
<evidence type="ECO:0000313" key="4">
    <source>
        <dbReference type="EMBL" id="RUS79618.1"/>
    </source>
</evidence>
<name>A0A3S1HHS5_ELYCH</name>
<evidence type="ECO:0000256" key="1">
    <source>
        <dbReference type="ARBA" id="ARBA00004613"/>
    </source>
</evidence>
<keyword evidence="2" id="KW-0964">Secreted</keyword>
<dbReference type="GO" id="GO:0005615">
    <property type="term" value="C:extracellular space"/>
    <property type="evidence" value="ECO:0007669"/>
    <property type="project" value="TreeGrafter"/>
</dbReference>
<proteinExistence type="predicted"/>
<dbReference type="InterPro" id="IPR001820">
    <property type="entry name" value="TIMP"/>
</dbReference>
<comment type="caution">
    <text evidence="4">The sequence shown here is derived from an EMBL/GenBank/DDBJ whole genome shotgun (WGS) entry which is preliminary data.</text>
</comment>
<dbReference type="GO" id="GO:0031012">
    <property type="term" value="C:extracellular matrix"/>
    <property type="evidence" value="ECO:0007669"/>
    <property type="project" value="TreeGrafter"/>
</dbReference>
<accession>A0A3S1HHS5</accession>
<dbReference type="InterPro" id="IPR008993">
    <property type="entry name" value="TIMP-like_OB-fold"/>
</dbReference>
<dbReference type="AlphaFoldDB" id="A0A3S1HHS5"/>
<dbReference type="GO" id="GO:0002020">
    <property type="term" value="F:protease binding"/>
    <property type="evidence" value="ECO:0007669"/>
    <property type="project" value="TreeGrafter"/>
</dbReference>
<dbReference type="PANTHER" id="PTHR11844">
    <property type="entry name" value="METALLOPROTEASE INHIBITOR"/>
    <property type="match status" value="1"/>
</dbReference>
<sequence length="150" mass="16795">MNLTLIAAVFALVTMATQTMACECQNALTPQELQQFYCSADFVFTGRAVQGRSSIMQNRRGERIQSRTFTYEVEDMYKGTEPSSSRIAVRFTRNRDRDTCTSYNPGCQDASALIFASTRGRFQVQGSCRHAVPWSCVSESLRNSLSDVTC</sequence>
<dbReference type="PANTHER" id="PTHR11844:SF33">
    <property type="entry name" value="TISSUE INHIBITOR OF METALLOPROTEINASE"/>
    <property type="match status" value="1"/>
</dbReference>
<feature type="chain" id="PRO_5018572938" description="NTR domain-containing protein" evidence="3">
    <location>
        <begin position="22"/>
        <end position="150"/>
    </location>
</feature>
<protein>
    <recommendedName>
        <fullName evidence="6">NTR domain-containing protein</fullName>
    </recommendedName>
</protein>
<feature type="signal peptide" evidence="3">
    <location>
        <begin position="1"/>
        <end position="21"/>
    </location>
</feature>
<keyword evidence="3" id="KW-0732">Signal</keyword>
<comment type="subcellular location">
    <subcellularLocation>
        <location evidence="1">Secreted</location>
    </subcellularLocation>
</comment>
<reference evidence="4 5" key="1">
    <citation type="submission" date="2019-01" db="EMBL/GenBank/DDBJ databases">
        <title>A draft genome assembly of the solar-powered sea slug Elysia chlorotica.</title>
        <authorList>
            <person name="Cai H."/>
            <person name="Li Q."/>
            <person name="Fang X."/>
            <person name="Li J."/>
            <person name="Curtis N.E."/>
            <person name="Altenburger A."/>
            <person name="Shibata T."/>
            <person name="Feng M."/>
            <person name="Maeda T."/>
            <person name="Schwartz J.A."/>
            <person name="Shigenobu S."/>
            <person name="Lundholm N."/>
            <person name="Nishiyama T."/>
            <person name="Yang H."/>
            <person name="Hasebe M."/>
            <person name="Li S."/>
            <person name="Pierce S.K."/>
            <person name="Wang J."/>
        </authorList>
    </citation>
    <scope>NUCLEOTIDE SEQUENCE [LARGE SCALE GENOMIC DNA]</scope>
    <source>
        <strain evidence="4">EC2010</strain>
        <tissue evidence="4">Whole organism of an adult</tissue>
    </source>
</reference>
<keyword evidence="5" id="KW-1185">Reference proteome</keyword>
<dbReference type="GO" id="GO:0051045">
    <property type="term" value="P:negative regulation of membrane protein ectodomain proteolysis"/>
    <property type="evidence" value="ECO:0007669"/>
    <property type="project" value="TreeGrafter"/>
</dbReference>
<dbReference type="EMBL" id="RQTK01000439">
    <property type="protein sequence ID" value="RUS79618.1"/>
    <property type="molecule type" value="Genomic_DNA"/>
</dbReference>
<dbReference type="Pfam" id="PF00965">
    <property type="entry name" value="TIMP"/>
    <property type="match status" value="1"/>
</dbReference>
<evidence type="ECO:0000256" key="3">
    <source>
        <dbReference type="SAM" id="SignalP"/>
    </source>
</evidence>